<reference evidence="2 3" key="1">
    <citation type="journal article" date="2019" name="Int. J. Syst. Evol. Microbiol.">
        <title>The Global Catalogue of Microorganisms (GCM) 10K type strain sequencing project: providing services to taxonomists for standard genome sequencing and annotation.</title>
        <authorList>
            <consortium name="The Broad Institute Genomics Platform"/>
            <consortium name="The Broad Institute Genome Sequencing Center for Infectious Disease"/>
            <person name="Wu L."/>
            <person name="Ma J."/>
        </authorList>
    </citation>
    <scope>NUCLEOTIDE SEQUENCE [LARGE SCALE GENOMIC DNA]</scope>
    <source>
        <strain evidence="2 3">JCM 14283</strain>
    </source>
</reference>
<feature type="compositionally biased region" description="Basic and acidic residues" evidence="1">
    <location>
        <begin position="1"/>
        <end position="11"/>
    </location>
</feature>
<proteinExistence type="predicted"/>
<dbReference type="Proteomes" id="UP001501285">
    <property type="component" value="Unassembled WGS sequence"/>
</dbReference>
<sequence length="70" mass="7510">MPQVGRGDEKCPTVASLRTGTDIPRGHHFDSLASGTQAIDAETGDPGPVRLIRAGHAFDASRRRWRNGDA</sequence>
<name>A0ABN2U003_9MICO</name>
<evidence type="ECO:0000313" key="3">
    <source>
        <dbReference type="Proteomes" id="UP001501285"/>
    </source>
</evidence>
<accession>A0ABN2U003</accession>
<dbReference type="EMBL" id="BAAANB010000003">
    <property type="protein sequence ID" value="GAA2025426.1"/>
    <property type="molecule type" value="Genomic_DNA"/>
</dbReference>
<keyword evidence="3" id="KW-1185">Reference proteome</keyword>
<evidence type="ECO:0000256" key="1">
    <source>
        <dbReference type="SAM" id="MobiDB-lite"/>
    </source>
</evidence>
<organism evidence="2 3">
    <name type="scientific">Terrabacter terrae</name>
    <dbReference type="NCBI Taxonomy" id="318434"/>
    <lineage>
        <taxon>Bacteria</taxon>
        <taxon>Bacillati</taxon>
        <taxon>Actinomycetota</taxon>
        <taxon>Actinomycetes</taxon>
        <taxon>Micrococcales</taxon>
        <taxon>Intrasporangiaceae</taxon>
        <taxon>Terrabacter</taxon>
    </lineage>
</organism>
<evidence type="ECO:0000313" key="2">
    <source>
        <dbReference type="EMBL" id="GAA2025426.1"/>
    </source>
</evidence>
<comment type="caution">
    <text evidence="2">The sequence shown here is derived from an EMBL/GenBank/DDBJ whole genome shotgun (WGS) entry which is preliminary data.</text>
</comment>
<protein>
    <submittedName>
        <fullName evidence="2">Uncharacterized protein</fullName>
    </submittedName>
</protein>
<gene>
    <name evidence="2" type="ORF">GCM10009740_13840</name>
</gene>
<feature type="region of interest" description="Disordered" evidence="1">
    <location>
        <begin position="1"/>
        <end position="26"/>
    </location>
</feature>